<proteinExistence type="predicted"/>
<dbReference type="AlphaFoldDB" id="A0A381ZYK0"/>
<feature type="transmembrane region" description="Helical" evidence="1">
    <location>
        <begin position="12"/>
        <end position="32"/>
    </location>
</feature>
<dbReference type="SUPFAM" id="SSF69118">
    <property type="entry name" value="AhpD-like"/>
    <property type="match status" value="1"/>
</dbReference>
<name>A0A381ZYK0_9ZZZZ</name>
<keyword evidence="1" id="KW-0472">Membrane</keyword>
<keyword evidence="1" id="KW-1133">Transmembrane helix</keyword>
<evidence type="ECO:0000256" key="1">
    <source>
        <dbReference type="SAM" id="Phobius"/>
    </source>
</evidence>
<dbReference type="PANTHER" id="PTHR34846">
    <property type="entry name" value="4-CARBOXYMUCONOLACTONE DECARBOXYLASE FAMILY PROTEIN (AFU_ORTHOLOGUE AFUA_6G11590)"/>
    <property type="match status" value="1"/>
</dbReference>
<dbReference type="Pfam" id="PF02627">
    <property type="entry name" value="CMD"/>
    <property type="match status" value="1"/>
</dbReference>
<dbReference type="PANTHER" id="PTHR34846:SF11">
    <property type="entry name" value="4-CARBOXYMUCONOLACTONE DECARBOXYLASE FAMILY PROTEIN (AFU_ORTHOLOGUE AFUA_6G11590)"/>
    <property type="match status" value="1"/>
</dbReference>
<evidence type="ECO:0000313" key="3">
    <source>
        <dbReference type="EMBL" id="SVA93942.1"/>
    </source>
</evidence>
<protein>
    <recommendedName>
        <fullName evidence="2">Carboxymuconolactone decarboxylase-like domain-containing protein</fullName>
    </recommendedName>
</protein>
<accession>A0A381ZYK0</accession>
<gene>
    <name evidence="3" type="ORF">METZ01_LOCUS146796</name>
</gene>
<feature type="domain" description="Carboxymuconolactone decarboxylase-like" evidence="2">
    <location>
        <begin position="77"/>
        <end position="145"/>
    </location>
</feature>
<dbReference type="Gene3D" id="1.20.1290.10">
    <property type="entry name" value="AhpD-like"/>
    <property type="match status" value="1"/>
</dbReference>
<dbReference type="InterPro" id="IPR003779">
    <property type="entry name" value="CMD-like"/>
</dbReference>
<dbReference type="GO" id="GO:0051920">
    <property type="term" value="F:peroxiredoxin activity"/>
    <property type="evidence" value="ECO:0007669"/>
    <property type="project" value="InterPro"/>
</dbReference>
<sequence length="220" mass="24488">MPEAPKSYLVTLLIMYLVRYLAGCTHQINLLLRGTNMARVPYIQRDNLAEQHRSIYDQIAKTRGSVSNVFSALLNNPEATEVVTSVGEYIRYKSNLAPIIRETAILTAAKELNNGYEWAQHEPVAREAGVRDEVIDSILSGKGPMGLPAKEGIFIQSAKELVKTGTVTSRTYQALDHLLGTPLTIDFVVTVGYYTMLSRLIHSLDVDFDEGLDLNDQFGR</sequence>
<dbReference type="InterPro" id="IPR029032">
    <property type="entry name" value="AhpD-like"/>
</dbReference>
<organism evidence="3">
    <name type="scientific">marine metagenome</name>
    <dbReference type="NCBI Taxonomy" id="408172"/>
    <lineage>
        <taxon>unclassified sequences</taxon>
        <taxon>metagenomes</taxon>
        <taxon>ecological metagenomes</taxon>
    </lineage>
</organism>
<reference evidence="3" key="1">
    <citation type="submission" date="2018-05" db="EMBL/GenBank/DDBJ databases">
        <authorList>
            <person name="Lanie J.A."/>
            <person name="Ng W.-L."/>
            <person name="Kazmierczak K.M."/>
            <person name="Andrzejewski T.M."/>
            <person name="Davidsen T.M."/>
            <person name="Wayne K.J."/>
            <person name="Tettelin H."/>
            <person name="Glass J.I."/>
            <person name="Rusch D."/>
            <person name="Podicherti R."/>
            <person name="Tsui H.-C.T."/>
            <person name="Winkler M.E."/>
        </authorList>
    </citation>
    <scope>NUCLEOTIDE SEQUENCE</scope>
</reference>
<evidence type="ECO:0000259" key="2">
    <source>
        <dbReference type="Pfam" id="PF02627"/>
    </source>
</evidence>
<keyword evidence="1" id="KW-0812">Transmembrane</keyword>
<dbReference type="EMBL" id="UINC01023053">
    <property type="protein sequence ID" value="SVA93942.1"/>
    <property type="molecule type" value="Genomic_DNA"/>
</dbReference>